<dbReference type="Proteomes" id="UP000294933">
    <property type="component" value="Unassembled WGS sequence"/>
</dbReference>
<name>A0A4Y7PVV7_9AGAM</name>
<accession>A0A4Y7PVV7</accession>
<keyword evidence="3" id="KW-1185">Reference proteome</keyword>
<gene>
    <name evidence="2" type="ORF">BD410DRAFT_822347</name>
</gene>
<evidence type="ECO:0000259" key="1">
    <source>
        <dbReference type="PROSITE" id="PS50404"/>
    </source>
</evidence>
<dbReference type="SUPFAM" id="SSF47616">
    <property type="entry name" value="GST C-terminal domain-like"/>
    <property type="match status" value="1"/>
</dbReference>
<dbReference type="InterPro" id="IPR050983">
    <property type="entry name" value="GST_Omega/HSP26"/>
</dbReference>
<dbReference type="Pfam" id="PF13409">
    <property type="entry name" value="GST_N_2"/>
    <property type="match status" value="1"/>
</dbReference>
<evidence type="ECO:0000313" key="2">
    <source>
        <dbReference type="EMBL" id="TDL18670.1"/>
    </source>
</evidence>
<dbReference type="CDD" id="cd03038">
    <property type="entry name" value="GST_N_etherase_LigE"/>
    <property type="match status" value="1"/>
</dbReference>
<dbReference type="InterPro" id="IPR036249">
    <property type="entry name" value="Thioredoxin-like_sf"/>
</dbReference>
<dbReference type="OrthoDB" id="4951845at2759"/>
<protein>
    <recommendedName>
        <fullName evidence="1">GST N-terminal domain-containing protein</fullName>
    </recommendedName>
</protein>
<organism evidence="2 3">
    <name type="scientific">Rickenella mellea</name>
    <dbReference type="NCBI Taxonomy" id="50990"/>
    <lineage>
        <taxon>Eukaryota</taxon>
        <taxon>Fungi</taxon>
        <taxon>Dikarya</taxon>
        <taxon>Basidiomycota</taxon>
        <taxon>Agaricomycotina</taxon>
        <taxon>Agaricomycetes</taxon>
        <taxon>Hymenochaetales</taxon>
        <taxon>Rickenellaceae</taxon>
        <taxon>Rickenella</taxon>
    </lineage>
</organism>
<proteinExistence type="predicted"/>
<dbReference type="InterPro" id="IPR054416">
    <property type="entry name" value="GST_UstS-like_C"/>
</dbReference>
<dbReference type="Gene3D" id="1.20.1050.10">
    <property type="match status" value="1"/>
</dbReference>
<dbReference type="Pfam" id="PF22041">
    <property type="entry name" value="GST_C_7"/>
    <property type="match status" value="1"/>
</dbReference>
<feature type="domain" description="GST N-terminal" evidence="1">
    <location>
        <begin position="35"/>
        <end position="126"/>
    </location>
</feature>
<dbReference type="InterPro" id="IPR004045">
    <property type="entry name" value="Glutathione_S-Trfase_N"/>
</dbReference>
<dbReference type="PANTHER" id="PTHR43968:SF6">
    <property type="entry name" value="GLUTATHIONE S-TRANSFERASE OMEGA"/>
    <property type="match status" value="1"/>
</dbReference>
<reference evidence="2 3" key="1">
    <citation type="submission" date="2018-06" db="EMBL/GenBank/DDBJ databases">
        <title>A transcriptomic atlas of mushroom development highlights an independent origin of complex multicellularity.</title>
        <authorList>
            <consortium name="DOE Joint Genome Institute"/>
            <person name="Krizsan K."/>
            <person name="Almasi E."/>
            <person name="Merenyi Z."/>
            <person name="Sahu N."/>
            <person name="Viragh M."/>
            <person name="Koszo T."/>
            <person name="Mondo S."/>
            <person name="Kiss B."/>
            <person name="Balint B."/>
            <person name="Kues U."/>
            <person name="Barry K."/>
            <person name="Hegedus J.C."/>
            <person name="Henrissat B."/>
            <person name="Johnson J."/>
            <person name="Lipzen A."/>
            <person name="Ohm R."/>
            <person name="Nagy I."/>
            <person name="Pangilinan J."/>
            <person name="Yan J."/>
            <person name="Xiong Y."/>
            <person name="Grigoriev I.V."/>
            <person name="Hibbett D.S."/>
            <person name="Nagy L.G."/>
        </authorList>
    </citation>
    <scope>NUCLEOTIDE SEQUENCE [LARGE SCALE GENOMIC DNA]</scope>
    <source>
        <strain evidence="2 3">SZMC22713</strain>
    </source>
</reference>
<dbReference type="GO" id="GO:0005737">
    <property type="term" value="C:cytoplasm"/>
    <property type="evidence" value="ECO:0007669"/>
    <property type="project" value="TreeGrafter"/>
</dbReference>
<dbReference type="PANTHER" id="PTHR43968">
    <property type="match status" value="1"/>
</dbReference>
<dbReference type="EMBL" id="ML170205">
    <property type="protein sequence ID" value="TDL18670.1"/>
    <property type="molecule type" value="Genomic_DNA"/>
</dbReference>
<dbReference type="AlphaFoldDB" id="A0A4Y7PVV7"/>
<dbReference type="STRING" id="50990.A0A4Y7PVV7"/>
<sequence>MFGLGRVNQHFTRRIKASNSLKTPLRTMITLYDIPCTLGDDHPRSPNVWKTRVALKYKGLQYKTEWVAFPDIKPLMQKLGAPPSAKSRSGTEFYTVPVIYDSTTGHYIADSFKIAQYLDTTYPSTPPLFPAGADVVASFEKHFIRETVSPLIPLMVPRVITHLQPRCTEFFRTTREQRFKCTIEEIAPDGSEKRKEGWEKVRKSLDTFAGCLTENGALGPYLFGEAPTQADFIVLGWLLWIKTLSPEEWEPISHANGGRWGDLVHATEKYQEFS</sequence>
<dbReference type="SUPFAM" id="SSF52833">
    <property type="entry name" value="Thioredoxin-like"/>
    <property type="match status" value="1"/>
</dbReference>
<dbReference type="VEuPathDB" id="FungiDB:BD410DRAFT_822347"/>
<evidence type="ECO:0000313" key="3">
    <source>
        <dbReference type="Proteomes" id="UP000294933"/>
    </source>
</evidence>
<dbReference type="Gene3D" id="3.40.30.10">
    <property type="entry name" value="Glutaredoxin"/>
    <property type="match status" value="1"/>
</dbReference>
<dbReference type="InterPro" id="IPR036282">
    <property type="entry name" value="Glutathione-S-Trfase_C_sf"/>
</dbReference>
<dbReference type="PROSITE" id="PS50404">
    <property type="entry name" value="GST_NTER"/>
    <property type="match status" value="1"/>
</dbReference>